<evidence type="ECO:0000256" key="1">
    <source>
        <dbReference type="ARBA" id="ARBA00022723"/>
    </source>
</evidence>
<evidence type="ECO:0000256" key="2">
    <source>
        <dbReference type="ARBA" id="ARBA00023239"/>
    </source>
</evidence>
<dbReference type="GO" id="GO:0046872">
    <property type="term" value="F:metal ion binding"/>
    <property type="evidence" value="ECO:0007669"/>
    <property type="project" value="UniProtKB-KW"/>
</dbReference>
<comment type="caution">
    <text evidence="4">The sequence shown here is derived from an EMBL/GenBank/DDBJ whole genome shotgun (WGS) entry which is preliminary data.</text>
</comment>
<evidence type="ECO:0000313" key="5">
    <source>
        <dbReference type="Proteomes" id="UP000258309"/>
    </source>
</evidence>
<feature type="non-terminal residue" evidence="4">
    <location>
        <position position="297"/>
    </location>
</feature>
<reference evidence="4 5" key="1">
    <citation type="submission" date="2018-05" db="EMBL/GenBank/DDBJ databases">
        <title>Draft genome sequence of Scytalidium lignicola DSM 105466, a ubiquitous saprotrophic fungus.</title>
        <authorList>
            <person name="Buettner E."/>
            <person name="Gebauer A.M."/>
            <person name="Hofrichter M."/>
            <person name="Liers C."/>
            <person name="Kellner H."/>
        </authorList>
    </citation>
    <scope>NUCLEOTIDE SEQUENCE [LARGE SCALE GENOMIC DNA]</scope>
    <source>
        <strain evidence="4 5">DSM 105466</strain>
    </source>
</reference>
<dbReference type="InterPro" id="IPR015813">
    <property type="entry name" value="Pyrv/PenolPyrv_kinase-like_dom"/>
</dbReference>
<keyword evidence="5" id="KW-1185">Reference proteome</keyword>
<dbReference type="OrthoDB" id="1621678at2759"/>
<evidence type="ECO:0000313" key="4">
    <source>
        <dbReference type="EMBL" id="RFU26445.1"/>
    </source>
</evidence>
<protein>
    <recommendedName>
        <fullName evidence="3">HpcH/HpaI aldolase/citrate lyase domain-containing protein</fullName>
    </recommendedName>
</protein>
<evidence type="ECO:0000259" key="3">
    <source>
        <dbReference type="Pfam" id="PF03328"/>
    </source>
</evidence>
<feature type="domain" description="HpcH/HpaI aldolase/citrate lyase" evidence="3">
    <location>
        <begin position="49"/>
        <end position="212"/>
    </location>
</feature>
<dbReference type="Proteomes" id="UP000258309">
    <property type="component" value="Unassembled WGS sequence"/>
</dbReference>
<dbReference type="Pfam" id="PF03328">
    <property type="entry name" value="HpcH_HpaI"/>
    <property type="match status" value="1"/>
</dbReference>
<dbReference type="EMBL" id="NCSJ02000261">
    <property type="protein sequence ID" value="RFU26445.1"/>
    <property type="molecule type" value="Genomic_DNA"/>
</dbReference>
<dbReference type="PANTHER" id="PTHR30502:SF8">
    <property type="entry name" value="SYNTHASE, PUTATIVE-RELATED"/>
    <property type="match status" value="1"/>
</dbReference>
<dbReference type="STRING" id="5539.A0A3E2GZ78"/>
<proteinExistence type="predicted"/>
<dbReference type="SUPFAM" id="SSF51621">
    <property type="entry name" value="Phosphoenolpyruvate/pyruvate domain"/>
    <property type="match status" value="1"/>
</dbReference>
<dbReference type="GO" id="GO:0016832">
    <property type="term" value="F:aldehyde-lyase activity"/>
    <property type="evidence" value="ECO:0007669"/>
    <property type="project" value="TreeGrafter"/>
</dbReference>
<organism evidence="4 5">
    <name type="scientific">Scytalidium lignicola</name>
    <name type="common">Hyphomycete</name>
    <dbReference type="NCBI Taxonomy" id="5539"/>
    <lineage>
        <taxon>Eukaryota</taxon>
        <taxon>Fungi</taxon>
        <taxon>Dikarya</taxon>
        <taxon>Ascomycota</taxon>
        <taxon>Pezizomycotina</taxon>
        <taxon>Leotiomycetes</taxon>
        <taxon>Leotiomycetes incertae sedis</taxon>
        <taxon>Scytalidium</taxon>
    </lineage>
</organism>
<accession>A0A3E2GZ78</accession>
<dbReference type="AlphaFoldDB" id="A0A3E2GZ78"/>
<name>A0A3E2GZ78_SCYLI</name>
<dbReference type="Gene3D" id="3.20.20.60">
    <property type="entry name" value="Phosphoenolpyruvate-binding domains"/>
    <property type="match status" value="1"/>
</dbReference>
<dbReference type="OMA" id="MIDAQHT"/>
<dbReference type="InterPro" id="IPR050251">
    <property type="entry name" value="HpcH-HpaI_aldolase"/>
</dbReference>
<feature type="non-terminal residue" evidence="4">
    <location>
        <position position="1"/>
    </location>
</feature>
<keyword evidence="2" id="KW-0456">Lyase</keyword>
<keyword evidence="1" id="KW-0479">Metal-binding</keyword>
<dbReference type="InterPro" id="IPR005000">
    <property type="entry name" value="Aldolase/citrate-lyase_domain"/>
</dbReference>
<sequence>MSYSSNNNLISSSGETSLPLHTQHTFESAIKVNNGPIMGSVLTFPSTITAKLAARSGLQWVMIDMEHSPHTAGQATDMCHAVLAASQGACLPIIRIPSHGVEWIKWALDSGAAGIVVPMVNTAQEMKEIINKALYPPYGSRSWGPFHAPFGSLDPKVGFPEYYERAQSRQIAILPIIESREGVENAEAIMSVDGVTGVFVGPSDLRLSLGGVPGGPIPSSNAKVEHDWNAAMDKVVAIGKKLGKVVGSMGVGEEFCLKQTERGMDFLLVSIDYNALNSGYKLDMANAKRGIERALKL</sequence>
<gene>
    <name evidence="4" type="ORF">B7463_g9887</name>
</gene>
<dbReference type="GO" id="GO:0005737">
    <property type="term" value="C:cytoplasm"/>
    <property type="evidence" value="ECO:0007669"/>
    <property type="project" value="TreeGrafter"/>
</dbReference>
<dbReference type="PANTHER" id="PTHR30502">
    <property type="entry name" value="2-KETO-3-DEOXY-L-RHAMNONATE ALDOLASE"/>
    <property type="match status" value="1"/>
</dbReference>
<dbReference type="InterPro" id="IPR040442">
    <property type="entry name" value="Pyrv_kinase-like_dom_sf"/>
</dbReference>